<name>A0A1X0R4D3_RHIZD</name>
<proteinExistence type="predicted"/>
<dbReference type="VEuPathDB" id="FungiDB:BCV72DRAFT_195736"/>
<evidence type="ECO:0000313" key="1">
    <source>
        <dbReference type="EMBL" id="ORE06893.1"/>
    </source>
</evidence>
<dbReference type="AlphaFoldDB" id="A0A1X0R4D3"/>
<gene>
    <name evidence="1" type="ORF">BCV72DRAFT_195736</name>
</gene>
<dbReference type="Proteomes" id="UP000242414">
    <property type="component" value="Unassembled WGS sequence"/>
</dbReference>
<protein>
    <submittedName>
        <fullName evidence="1">Uncharacterized protein</fullName>
    </submittedName>
</protein>
<organism evidence="1">
    <name type="scientific">Rhizopus microsporus var. microsporus</name>
    <dbReference type="NCBI Taxonomy" id="86635"/>
    <lineage>
        <taxon>Eukaryota</taxon>
        <taxon>Fungi</taxon>
        <taxon>Fungi incertae sedis</taxon>
        <taxon>Mucoromycota</taxon>
        <taxon>Mucoromycotina</taxon>
        <taxon>Mucoromycetes</taxon>
        <taxon>Mucorales</taxon>
        <taxon>Mucorineae</taxon>
        <taxon>Rhizopodaceae</taxon>
        <taxon>Rhizopus</taxon>
    </lineage>
</organism>
<sequence length="191" mass="22220">LKTIEEAVVSASDYIVSYSVQVYKLVLLLKKSRFFKLDNDEIILQHKVGVSIQDIVPESFCCQSDITHFSPPIDRSCLTDDALKKEFNSLFNPSHLQMIHASYFGIQDVTEETLKKHPFQTALRQALNEDGRRSESTDPVVMKLALNRYISNFKNMWSQKMRSRKVLNRVLIVLLRIHLAPKRERRKIEEL</sequence>
<reference evidence="1" key="1">
    <citation type="journal article" date="2016" name="Proc. Natl. Acad. Sci. U.S.A.">
        <title>Lipid metabolic changes in an early divergent fungus govern the establishment of a mutualistic symbiosis with endobacteria.</title>
        <authorList>
            <person name="Lastovetsky O.A."/>
            <person name="Gaspar M.L."/>
            <person name="Mondo S.J."/>
            <person name="LaButti K.M."/>
            <person name="Sandor L."/>
            <person name="Grigoriev I.V."/>
            <person name="Henry S.A."/>
            <person name="Pawlowska T.E."/>
        </authorList>
    </citation>
    <scope>NUCLEOTIDE SEQUENCE [LARGE SCALE GENOMIC DNA]</scope>
    <source>
        <strain evidence="1">ATCC 52814</strain>
    </source>
</reference>
<feature type="non-terminal residue" evidence="1">
    <location>
        <position position="191"/>
    </location>
</feature>
<dbReference type="OrthoDB" id="2285904at2759"/>
<dbReference type="EMBL" id="KV921914">
    <property type="protein sequence ID" value="ORE06893.1"/>
    <property type="molecule type" value="Genomic_DNA"/>
</dbReference>
<accession>A0A1X0R4D3</accession>
<feature type="non-terminal residue" evidence="1">
    <location>
        <position position="1"/>
    </location>
</feature>